<accession>A0A5C6LUN2</accession>
<name>A0A5C6LUN2_9BACT</name>
<keyword evidence="2" id="KW-1185">Reference proteome</keyword>
<organism evidence="1 2">
    <name type="scientific">Chitinophaga pinensis</name>
    <dbReference type="NCBI Taxonomy" id="79329"/>
    <lineage>
        <taxon>Bacteria</taxon>
        <taxon>Pseudomonadati</taxon>
        <taxon>Bacteroidota</taxon>
        <taxon>Chitinophagia</taxon>
        <taxon>Chitinophagales</taxon>
        <taxon>Chitinophagaceae</taxon>
        <taxon>Chitinophaga</taxon>
    </lineage>
</organism>
<sequence length="112" mass="12297">MKKAKIIIVLIALFAVAGGMLAFKARFTSDQVFVTTSSVTVVRNGILYYVTGNLCTSTNRWIHTQLGVSATVWHLLTVPYTTLTLTQVGGTLTMTLPFYPCVTTYTRTTTII</sequence>
<proteinExistence type="predicted"/>
<gene>
    <name evidence="1" type="ORF">FEF09_09120</name>
</gene>
<dbReference type="OrthoDB" id="678671at2"/>
<dbReference type="Proteomes" id="UP000318815">
    <property type="component" value="Unassembled WGS sequence"/>
</dbReference>
<dbReference type="EMBL" id="VOHS01000007">
    <property type="protein sequence ID" value="TWW00652.1"/>
    <property type="molecule type" value="Genomic_DNA"/>
</dbReference>
<protein>
    <submittedName>
        <fullName evidence="1">Uncharacterized protein</fullName>
    </submittedName>
</protein>
<dbReference type="RefSeq" id="WP_146304818.1">
    <property type="nucleotide sequence ID" value="NZ_VOHS01000007.1"/>
</dbReference>
<reference evidence="1 2" key="1">
    <citation type="submission" date="2019-08" db="EMBL/GenBank/DDBJ databases">
        <title>Whole genome sequencing of chitin degrading bacteria Chitinophaga pinensis YS16.</title>
        <authorList>
            <person name="Singh R.P."/>
            <person name="Manchanda G."/>
            <person name="Maurya I.K."/>
            <person name="Joshi N.K."/>
            <person name="Srivastava A.K."/>
        </authorList>
    </citation>
    <scope>NUCLEOTIDE SEQUENCE [LARGE SCALE GENOMIC DNA]</scope>
    <source>
        <strain evidence="1 2">YS-16</strain>
    </source>
</reference>
<comment type="caution">
    <text evidence="1">The sequence shown here is derived from an EMBL/GenBank/DDBJ whole genome shotgun (WGS) entry which is preliminary data.</text>
</comment>
<evidence type="ECO:0000313" key="1">
    <source>
        <dbReference type="EMBL" id="TWW00652.1"/>
    </source>
</evidence>
<dbReference type="AlphaFoldDB" id="A0A5C6LUN2"/>
<evidence type="ECO:0000313" key="2">
    <source>
        <dbReference type="Proteomes" id="UP000318815"/>
    </source>
</evidence>